<proteinExistence type="predicted"/>
<gene>
    <name evidence="2" type="ORF">RJ641_007386</name>
</gene>
<evidence type="ECO:0000256" key="1">
    <source>
        <dbReference type="SAM" id="Phobius"/>
    </source>
</evidence>
<keyword evidence="3" id="KW-1185">Reference proteome</keyword>
<dbReference type="InterPro" id="IPR007246">
    <property type="entry name" value="Gaa1"/>
</dbReference>
<evidence type="ECO:0000313" key="3">
    <source>
        <dbReference type="Proteomes" id="UP001370490"/>
    </source>
</evidence>
<name>A0AAN8Z5H9_9MAGN</name>
<comment type="caution">
    <text evidence="2">The sequence shown here is derived from an EMBL/GenBank/DDBJ whole genome shotgun (WGS) entry which is preliminary data.</text>
</comment>
<evidence type="ECO:0000313" key="2">
    <source>
        <dbReference type="EMBL" id="KAK6925667.1"/>
    </source>
</evidence>
<dbReference type="EMBL" id="JBAMMX010000015">
    <property type="protein sequence ID" value="KAK6925667.1"/>
    <property type="molecule type" value="Genomic_DNA"/>
</dbReference>
<sequence length="713" mass="78130">MSGIESINARRRPIVRLGVFLISHSLIVSVICCIAAILALLLLPVLAKSTYVSENALMPGSANTMLSNQEVSEADRLVKDVNALSLESVDAGINIAKLIARYMADLGAEVCYHKFRRQQNQFNPLHFFLSTDPVVVQRNISCSSFGVNTVGVIRAPRGDGKEAIVLVTPYNSSRIDAAEASSLGIGYSIFSLLSQVTWLAKDIIWLAADSRFGVYAPVASWLKDYHTPLFSGLGQVNAGVCHESNDLLKLKDAMVSDTNISKIFTRAGTMAAALVVKVVDRHNEADEDTLSIFAEASNGQMPNLDLINIVNYLAVHRQGLRVKVEKFWSLLDSKFLNFVGETVELLGKVAKSLNPNWRFGMPVAEYVEGTATLASSLFNQALGVPTGPHGAFRDYQVDAITLEISPKGSLKSMGQRIDFLMRGGRLVEAVVWSVNNLLEKFHQSFFLYLLTSPSKFVSVGIYMIAFALLIAPLPIVAASLCSDANRRDSSLSKEGSSQPHASADEPNPTLKSWRWLHAAKSVFVIHFWSSLVTLLPHFISKMPSGTSASSLLIWLSLCILSLFLLYTILGSPFSHITTSRPQEWAILKSVTVSAAFIGLCLMSVINFATAEIGALLIVPMCLIACPLKLDLQDWSFRALIRAASNLTLVLIAFPPATFYLLKGGIEGSDSVSVGNFWNWLETLWAWNSATYLYIGMVHLPCWVLCLNILLHPR</sequence>
<keyword evidence="1" id="KW-0472">Membrane</keyword>
<feature type="transmembrane region" description="Helical" evidence="1">
    <location>
        <begin position="21"/>
        <end position="47"/>
    </location>
</feature>
<dbReference type="GO" id="GO:0016255">
    <property type="term" value="P:attachment of GPI anchor to protein"/>
    <property type="evidence" value="ECO:0007669"/>
    <property type="project" value="TreeGrafter"/>
</dbReference>
<dbReference type="PANTHER" id="PTHR13304:SF0">
    <property type="entry name" value="GLYCOSYLPHOSPHATIDYLINOSITOL ANCHOR ATTACHMENT 1 PROTEIN"/>
    <property type="match status" value="1"/>
</dbReference>
<feature type="transmembrane region" description="Helical" evidence="1">
    <location>
        <begin position="521"/>
        <end position="539"/>
    </location>
</feature>
<dbReference type="PIRSF" id="PIRSF036762">
    <property type="entry name" value="GAA1"/>
    <property type="match status" value="1"/>
</dbReference>
<feature type="transmembrane region" description="Helical" evidence="1">
    <location>
        <begin position="643"/>
        <end position="661"/>
    </location>
</feature>
<reference evidence="2 3" key="1">
    <citation type="submission" date="2023-12" db="EMBL/GenBank/DDBJ databases">
        <title>A high-quality genome assembly for Dillenia turbinata (Dilleniales).</title>
        <authorList>
            <person name="Chanderbali A."/>
        </authorList>
    </citation>
    <scope>NUCLEOTIDE SEQUENCE [LARGE SCALE GENOMIC DNA]</scope>
    <source>
        <strain evidence="2">LSX21</strain>
        <tissue evidence="2">Leaf</tissue>
    </source>
</reference>
<feature type="transmembrane region" description="Helical" evidence="1">
    <location>
        <begin position="690"/>
        <end position="710"/>
    </location>
</feature>
<feature type="transmembrane region" description="Helical" evidence="1">
    <location>
        <begin position="612"/>
        <end position="631"/>
    </location>
</feature>
<dbReference type="GO" id="GO:0042765">
    <property type="term" value="C:GPI-anchor transamidase complex"/>
    <property type="evidence" value="ECO:0007669"/>
    <property type="project" value="InterPro"/>
</dbReference>
<accession>A0AAN8Z5H9</accession>
<organism evidence="2 3">
    <name type="scientific">Dillenia turbinata</name>
    <dbReference type="NCBI Taxonomy" id="194707"/>
    <lineage>
        <taxon>Eukaryota</taxon>
        <taxon>Viridiplantae</taxon>
        <taxon>Streptophyta</taxon>
        <taxon>Embryophyta</taxon>
        <taxon>Tracheophyta</taxon>
        <taxon>Spermatophyta</taxon>
        <taxon>Magnoliopsida</taxon>
        <taxon>eudicotyledons</taxon>
        <taxon>Gunneridae</taxon>
        <taxon>Pentapetalae</taxon>
        <taxon>Dilleniales</taxon>
        <taxon>Dilleniaceae</taxon>
        <taxon>Dillenia</taxon>
    </lineage>
</organism>
<dbReference type="PANTHER" id="PTHR13304">
    <property type="entry name" value="GLYCOSYLPHOSPHATIDYLINOSITOL ANCHOR ATTACHMENT 1 PROTEIN"/>
    <property type="match status" value="1"/>
</dbReference>
<feature type="transmembrane region" description="Helical" evidence="1">
    <location>
        <begin position="551"/>
        <end position="573"/>
    </location>
</feature>
<keyword evidence="1" id="KW-1133">Transmembrane helix</keyword>
<keyword evidence="1" id="KW-0812">Transmembrane</keyword>
<dbReference type="Pfam" id="PF04114">
    <property type="entry name" value="Gaa1"/>
    <property type="match status" value="1"/>
</dbReference>
<dbReference type="AlphaFoldDB" id="A0AAN8Z5H9"/>
<protein>
    <submittedName>
        <fullName evidence="2">GPI transamidase component Gaa1</fullName>
    </submittedName>
</protein>
<feature type="transmembrane region" description="Helical" evidence="1">
    <location>
        <begin position="459"/>
        <end position="481"/>
    </location>
</feature>
<feature type="transmembrane region" description="Helical" evidence="1">
    <location>
        <begin position="585"/>
        <end position="606"/>
    </location>
</feature>
<dbReference type="Proteomes" id="UP001370490">
    <property type="component" value="Unassembled WGS sequence"/>
</dbReference>